<evidence type="ECO:0000256" key="12">
    <source>
        <dbReference type="ARBA" id="ARBA00023268"/>
    </source>
</evidence>
<dbReference type="SMART" id="SM01232">
    <property type="entry name" value="H2TH"/>
    <property type="match status" value="1"/>
</dbReference>
<comment type="similarity">
    <text evidence="2">Belongs to the FPG family.</text>
</comment>
<evidence type="ECO:0000256" key="5">
    <source>
        <dbReference type="ARBA" id="ARBA00022763"/>
    </source>
</evidence>
<dbReference type="RefSeq" id="WP_369044687.1">
    <property type="nucleotide sequence ID" value="NZ_CP163302.1"/>
</dbReference>
<proteinExistence type="inferred from homology"/>
<evidence type="ECO:0000256" key="4">
    <source>
        <dbReference type="ARBA" id="ARBA00022723"/>
    </source>
</evidence>
<comment type="cofactor">
    <cofactor evidence="1">
        <name>Zn(2+)</name>
        <dbReference type="ChEBI" id="CHEBI:29105"/>
    </cofactor>
</comment>
<evidence type="ECO:0000256" key="9">
    <source>
        <dbReference type="ARBA" id="ARBA00023125"/>
    </source>
</evidence>
<evidence type="ECO:0000256" key="2">
    <source>
        <dbReference type="ARBA" id="ARBA00009409"/>
    </source>
</evidence>
<reference evidence="18" key="1">
    <citation type="submission" date="2024-07" db="EMBL/GenBank/DDBJ databases">
        <authorList>
            <person name="fu j."/>
        </authorList>
    </citation>
    <scope>NUCLEOTIDE SEQUENCE</scope>
    <source>
        <strain evidence="18">P10A9</strain>
    </source>
</reference>
<evidence type="ECO:0000256" key="14">
    <source>
        <dbReference type="PROSITE-ProRule" id="PRU00391"/>
    </source>
</evidence>
<dbReference type="SMART" id="SM00898">
    <property type="entry name" value="Fapy_DNA_glyco"/>
    <property type="match status" value="1"/>
</dbReference>
<sequence>MPEGHSIHRLARQFSDVFLGQRLAVSSPQGRFGDGAALLDGRVVESASAHGKQLFLDFEGGLVLRVHLGLYGAWDFGGDETFAGASSIGAPRRVGEREIADDGGTRLSAAPPPPRGAVRARLVSDHGWADLRGASTCTVETVAEALAVRDRLGPDPLAGRVPGQGRGRGPGEEKPGDDGEEFARRITRRRTPVARLLMEQDIVAGIGNVYRAELLYRARIDPATPGTDLGADRAAALWRDAAATMSQGVRDGRIVTTDPALWTDGPDTLPAPVEAHYVYRRHGLACRTCGTAVMLAEEAGRKLYWCPRCQS</sequence>
<dbReference type="KEGG" id="spue:AB5L97_10655"/>
<dbReference type="Gene3D" id="1.10.8.50">
    <property type="match status" value="1"/>
</dbReference>
<dbReference type="SUPFAM" id="SSF46946">
    <property type="entry name" value="S13-like H2TH domain"/>
    <property type="match status" value="1"/>
</dbReference>
<evidence type="ECO:0000256" key="8">
    <source>
        <dbReference type="ARBA" id="ARBA00022833"/>
    </source>
</evidence>
<dbReference type="GO" id="GO:0140078">
    <property type="term" value="F:class I DNA-(apurinic or apyrimidinic site) endonuclease activity"/>
    <property type="evidence" value="ECO:0007669"/>
    <property type="project" value="UniProtKB-EC"/>
</dbReference>
<dbReference type="SUPFAM" id="SSF81624">
    <property type="entry name" value="N-terminal domain of MutM-like DNA repair proteins"/>
    <property type="match status" value="1"/>
</dbReference>
<dbReference type="EC" id="4.2.99.18" evidence="3"/>
<keyword evidence="7" id="KW-0378">Hydrolase</keyword>
<evidence type="ECO:0000256" key="3">
    <source>
        <dbReference type="ARBA" id="ARBA00012720"/>
    </source>
</evidence>
<accession>A0AB39KYR6</accession>
<dbReference type="InterPro" id="IPR012319">
    <property type="entry name" value="FPG_cat"/>
</dbReference>
<dbReference type="GO" id="GO:0006284">
    <property type="term" value="P:base-excision repair"/>
    <property type="evidence" value="ECO:0007669"/>
    <property type="project" value="InterPro"/>
</dbReference>
<feature type="domain" description="FPG-type" evidence="16">
    <location>
        <begin position="277"/>
        <end position="311"/>
    </location>
</feature>
<evidence type="ECO:0000313" key="18">
    <source>
        <dbReference type="EMBL" id="XDP43774.1"/>
    </source>
</evidence>
<keyword evidence="10" id="KW-0234">DNA repair</keyword>
<evidence type="ECO:0000256" key="10">
    <source>
        <dbReference type="ARBA" id="ARBA00023204"/>
    </source>
</evidence>
<dbReference type="InterPro" id="IPR010979">
    <property type="entry name" value="Ribosomal_uS13-like_H2TH"/>
</dbReference>
<dbReference type="InterPro" id="IPR035937">
    <property type="entry name" value="FPG_N"/>
</dbReference>
<dbReference type="PANTHER" id="PTHR42697">
    <property type="entry name" value="ENDONUCLEASE 8"/>
    <property type="match status" value="1"/>
</dbReference>
<evidence type="ECO:0000256" key="1">
    <source>
        <dbReference type="ARBA" id="ARBA00001947"/>
    </source>
</evidence>
<keyword evidence="12" id="KW-0511">Multifunctional enzyme</keyword>
<dbReference type="Pfam" id="PF06827">
    <property type="entry name" value="zf-FPG_IleRS"/>
    <property type="match status" value="1"/>
</dbReference>
<dbReference type="EMBL" id="CP163302">
    <property type="protein sequence ID" value="XDP43774.1"/>
    <property type="molecule type" value="Genomic_DNA"/>
</dbReference>
<dbReference type="SUPFAM" id="SSF57716">
    <property type="entry name" value="Glucocorticoid receptor-like (DNA-binding domain)"/>
    <property type="match status" value="1"/>
</dbReference>
<dbReference type="Gene3D" id="3.20.190.10">
    <property type="entry name" value="MutM-like, N-terminal"/>
    <property type="match status" value="1"/>
</dbReference>
<keyword evidence="5" id="KW-0227">DNA damage</keyword>
<keyword evidence="9" id="KW-0238">DNA-binding</keyword>
<dbReference type="InterPro" id="IPR015886">
    <property type="entry name" value="H2TH_FPG"/>
</dbReference>
<gene>
    <name evidence="18" type="ORF">AB5L97_10655</name>
</gene>
<dbReference type="GO" id="GO:0008270">
    <property type="term" value="F:zinc ion binding"/>
    <property type="evidence" value="ECO:0007669"/>
    <property type="project" value="UniProtKB-KW"/>
</dbReference>
<evidence type="ECO:0000256" key="6">
    <source>
        <dbReference type="ARBA" id="ARBA00022771"/>
    </source>
</evidence>
<dbReference type="PROSITE" id="PS51068">
    <property type="entry name" value="FPG_CAT"/>
    <property type="match status" value="1"/>
</dbReference>
<dbReference type="InterPro" id="IPR000214">
    <property type="entry name" value="Znf_DNA_glyclase/AP_lyase"/>
</dbReference>
<protein>
    <recommendedName>
        <fullName evidence="3">DNA-(apurinic or apyrimidinic site) lyase</fullName>
        <ecNumber evidence="3">4.2.99.18</ecNumber>
    </recommendedName>
</protein>
<keyword evidence="8" id="KW-0862">Zinc</keyword>
<evidence type="ECO:0000256" key="13">
    <source>
        <dbReference type="ARBA" id="ARBA00023295"/>
    </source>
</evidence>
<evidence type="ECO:0000256" key="11">
    <source>
        <dbReference type="ARBA" id="ARBA00023239"/>
    </source>
</evidence>
<feature type="domain" description="Formamidopyrimidine-DNA glycosylase catalytic" evidence="17">
    <location>
        <begin position="2"/>
        <end position="89"/>
    </location>
</feature>
<evidence type="ECO:0000256" key="7">
    <source>
        <dbReference type="ARBA" id="ARBA00022801"/>
    </source>
</evidence>
<organism evidence="18">
    <name type="scientific">Sinomonas puerhi</name>
    <dbReference type="NCBI Taxonomy" id="3238584"/>
    <lineage>
        <taxon>Bacteria</taxon>
        <taxon>Bacillati</taxon>
        <taxon>Actinomycetota</taxon>
        <taxon>Actinomycetes</taxon>
        <taxon>Micrococcales</taxon>
        <taxon>Micrococcaceae</taxon>
        <taxon>Sinomonas</taxon>
    </lineage>
</organism>
<feature type="compositionally biased region" description="Basic and acidic residues" evidence="15">
    <location>
        <begin position="169"/>
        <end position="183"/>
    </location>
</feature>
<keyword evidence="13" id="KW-0326">Glycosidase</keyword>
<dbReference type="Pfam" id="PF01149">
    <property type="entry name" value="Fapy_DNA_glyco"/>
    <property type="match status" value="1"/>
</dbReference>
<evidence type="ECO:0000259" key="17">
    <source>
        <dbReference type="PROSITE" id="PS51068"/>
    </source>
</evidence>
<feature type="region of interest" description="Disordered" evidence="15">
    <location>
        <begin position="153"/>
        <end position="183"/>
    </location>
</feature>
<dbReference type="PROSITE" id="PS51066">
    <property type="entry name" value="ZF_FPG_2"/>
    <property type="match status" value="1"/>
</dbReference>
<dbReference type="AlphaFoldDB" id="A0AB39KYR6"/>
<dbReference type="PANTHER" id="PTHR42697:SF3">
    <property type="entry name" value="ENDONUCLEASE 8 1"/>
    <property type="match status" value="1"/>
</dbReference>
<dbReference type="InterPro" id="IPR010663">
    <property type="entry name" value="Znf_FPG/IleRS"/>
</dbReference>
<dbReference type="CDD" id="cd08970">
    <property type="entry name" value="AcNei1_N"/>
    <property type="match status" value="1"/>
</dbReference>
<evidence type="ECO:0000256" key="15">
    <source>
        <dbReference type="SAM" id="MobiDB-lite"/>
    </source>
</evidence>
<dbReference type="Pfam" id="PF06831">
    <property type="entry name" value="H2TH"/>
    <property type="match status" value="1"/>
</dbReference>
<dbReference type="GO" id="GO:0003684">
    <property type="term" value="F:damaged DNA binding"/>
    <property type="evidence" value="ECO:0007669"/>
    <property type="project" value="InterPro"/>
</dbReference>
<keyword evidence="6 14" id="KW-0863">Zinc-finger</keyword>
<keyword evidence="4" id="KW-0479">Metal-binding</keyword>
<dbReference type="GO" id="GO:0000703">
    <property type="term" value="F:oxidized pyrimidine nucleobase lesion DNA N-glycosylase activity"/>
    <property type="evidence" value="ECO:0007669"/>
    <property type="project" value="TreeGrafter"/>
</dbReference>
<evidence type="ECO:0000259" key="16">
    <source>
        <dbReference type="PROSITE" id="PS51066"/>
    </source>
</evidence>
<keyword evidence="11" id="KW-0456">Lyase</keyword>
<name>A0AB39KYR6_9MICC</name>